<evidence type="ECO:0000313" key="3">
    <source>
        <dbReference type="Proteomes" id="UP000037084"/>
    </source>
</evidence>
<dbReference type="OrthoDB" id="4330280at2"/>
<comment type="caution">
    <text evidence="2">The sequence shown here is derived from an EMBL/GenBank/DDBJ whole genome shotgun (WGS) entry which is preliminary data.</text>
</comment>
<name>A0A0L8M391_STRVG</name>
<dbReference type="RefSeq" id="WP_030389950.1">
    <property type="nucleotide sequence ID" value="NZ_LGUV01000376.1"/>
</dbReference>
<proteinExistence type="predicted"/>
<protein>
    <submittedName>
        <fullName evidence="2">Uncharacterized protein</fullName>
    </submittedName>
</protein>
<organism evidence="2 3">
    <name type="scientific">Streptomyces virginiae</name>
    <name type="common">Streptomyces cinnamonensis</name>
    <dbReference type="NCBI Taxonomy" id="1961"/>
    <lineage>
        <taxon>Bacteria</taxon>
        <taxon>Bacillati</taxon>
        <taxon>Actinomycetota</taxon>
        <taxon>Actinomycetes</taxon>
        <taxon>Kitasatosporales</taxon>
        <taxon>Streptomycetaceae</taxon>
        <taxon>Streptomyces</taxon>
    </lineage>
</organism>
<dbReference type="Proteomes" id="UP000037084">
    <property type="component" value="Unassembled WGS sequence"/>
</dbReference>
<evidence type="ECO:0000256" key="1">
    <source>
        <dbReference type="SAM" id="MobiDB-lite"/>
    </source>
</evidence>
<sequence length="159" mass="17128">MLNTKRAGRTEPEPLELLDSADGTYPDDGADGEYLDEIEGFEIHHAICPDCGQSIALVADEEYLPQHALCLTPWNPFGLTVCAGTGRPASDALPTVGMIQPVEAQELEPVVLSTLPQGLDWRTQPFSHVGGPGSRPVRVVSPVLPRPQTQTRQQHAQAA</sequence>
<reference evidence="3" key="1">
    <citation type="submission" date="2015-07" db="EMBL/GenBank/DDBJ databases">
        <authorList>
            <consortium name="Consortium for Microbial Forensics and Genomics (microFORGE)"/>
            <person name="Knight B.M."/>
            <person name="Roberts D.P."/>
            <person name="Lin D."/>
            <person name="Hari K."/>
            <person name="Fletcher J."/>
            <person name="Melcher U."/>
            <person name="Blagden T."/>
            <person name="Winegar R.A."/>
        </authorList>
    </citation>
    <scope>NUCLEOTIDE SEQUENCE [LARGE SCALE GENOMIC DNA]</scope>
    <source>
        <strain evidence="3">NRRL B-1447</strain>
    </source>
</reference>
<dbReference type="EMBL" id="LGUV01000376">
    <property type="protein sequence ID" value="KOG44853.1"/>
    <property type="molecule type" value="Genomic_DNA"/>
</dbReference>
<accession>A0A0L8M391</accession>
<feature type="region of interest" description="Disordered" evidence="1">
    <location>
        <begin position="1"/>
        <end position="32"/>
    </location>
</feature>
<dbReference type="PATRIC" id="fig|1961.12.peg.7514"/>
<dbReference type="AlphaFoldDB" id="A0A0L8M391"/>
<gene>
    <name evidence="2" type="ORF">ADK75_34110</name>
</gene>
<evidence type="ECO:0000313" key="2">
    <source>
        <dbReference type="EMBL" id="KOG44853.1"/>
    </source>
</evidence>